<dbReference type="InterPro" id="IPR036373">
    <property type="entry name" value="Ribosomal_bL17_sf"/>
</dbReference>
<dbReference type="STRING" id="1802074.A3J15_00545"/>
<dbReference type="AlphaFoldDB" id="A0A1F7JKC3"/>
<evidence type="ECO:0000256" key="2">
    <source>
        <dbReference type="ARBA" id="ARBA00022980"/>
    </source>
</evidence>
<organism evidence="8 9">
    <name type="scientific">Candidatus Roizmanbacteria bacterium RIFCSPLOWO2_02_FULL_38_10</name>
    <dbReference type="NCBI Taxonomy" id="1802074"/>
    <lineage>
        <taxon>Bacteria</taxon>
        <taxon>Candidatus Roizmaniibacteriota</taxon>
    </lineage>
</organism>
<dbReference type="EMBL" id="MGAY01000048">
    <property type="protein sequence ID" value="OGK56053.1"/>
    <property type="molecule type" value="Genomic_DNA"/>
</dbReference>
<sequence>MNKGVKKIKIKKGKDSNRSIVKKMLKNFILRGKITTTLKRAKILQSQIDRLVRYAIRNNQADKNQLLKKLTDKNLISKLVNQAVPVLKSRNSGFTRIIKVGFRLGDGASLAKVEWVEKVELEKPKVDKDKKNIDKSKSEETKNTEEVKTSINEEKAEKKTTREKKSSQ</sequence>
<evidence type="ECO:0000313" key="8">
    <source>
        <dbReference type="EMBL" id="OGK56053.1"/>
    </source>
</evidence>
<dbReference type="Pfam" id="PF01196">
    <property type="entry name" value="Ribosomal_L17"/>
    <property type="match status" value="1"/>
</dbReference>
<reference evidence="8 9" key="1">
    <citation type="journal article" date="2016" name="Nat. Commun.">
        <title>Thousands of microbial genomes shed light on interconnected biogeochemical processes in an aquifer system.</title>
        <authorList>
            <person name="Anantharaman K."/>
            <person name="Brown C.T."/>
            <person name="Hug L.A."/>
            <person name="Sharon I."/>
            <person name="Castelle C.J."/>
            <person name="Probst A.J."/>
            <person name="Thomas B.C."/>
            <person name="Singh A."/>
            <person name="Wilkins M.J."/>
            <person name="Karaoz U."/>
            <person name="Brodie E.L."/>
            <person name="Williams K.H."/>
            <person name="Hubbard S.S."/>
            <person name="Banfield J.F."/>
        </authorList>
    </citation>
    <scope>NUCLEOTIDE SEQUENCE [LARGE SCALE GENOMIC DNA]</scope>
</reference>
<protein>
    <recommendedName>
        <fullName evidence="4 6">50S ribosomal protein L17</fullName>
    </recommendedName>
</protein>
<evidence type="ECO:0000256" key="6">
    <source>
        <dbReference type="RuleBase" id="RU000661"/>
    </source>
</evidence>
<feature type="region of interest" description="Disordered" evidence="7">
    <location>
        <begin position="126"/>
        <end position="168"/>
    </location>
</feature>
<dbReference type="Proteomes" id="UP000176376">
    <property type="component" value="Unassembled WGS sequence"/>
</dbReference>
<evidence type="ECO:0000256" key="4">
    <source>
        <dbReference type="ARBA" id="ARBA00035494"/>
    </source>
</evidence>
<evidence type="ECO:0000256" key="5">
    <source>
        <dbReference type="RuleBase" id="RU000660"/>
    </source>
</evidence>
<gene>
    <name evidence="8" type="ORF">A3J15_00545</name>
</gene>
<keyword evidence="2 5" id="KW-0689">Ribosomal protein</keyword>
<comment type="similarity">
    <text evidence="1 5">Belongs to the bacterial ribosomal protein bL17 family.</text>
</comment>
<dbReference type="GO" id="GO:0022625">
    <property type="term" value="C:cytosolic large ribosomal subunit"/>
    <property type="evidence" value="ECO:0007669"/>
    <property type="project" value="TreeGrafter"/>
</dbReference>
<dbReference type="PANTHER" id="PTHR14413">
    <property type="entry name" value="RIBOSOMAL PROTEIN L17"/>
    <property type="match status" value="1"/>
</dbReference>
<evidence type="ECO:0000256" key="3">
    <source>
        <dbReference type="ARBA" id="ARBA00023274"/>
    </source>
</evidence>
<comment type="caution">
    <text evidence="8">The sequence shown here is derived from an EMBL/GenBank/DDBJ whole genome shotgun (WGS) entry which is preliminary data.</text>
</comment>
<proteinExistence type="inferred from homology"/>
<keyword evidence="3 5" id="KW-0687">Ribonucleoprotein</keyword>
<dbReference type="NCBIfam" id="TIGR00059">
    <property type="entry name" value="L17"/>
    <property type="match status" value="1"/>
</dbReference>
<dbReference type="InterPro" id="IPR000456">
    <property type="entry name" value="Ribosomal_bL17"/>
</dbReference>
<dbReference type="GO" id="GO:0003735">
    <property type="term" value="F:structural constituent of ribosome"/>
    <property type="evidence" value="ECO:0007669"/>
    <property type="project" value="InterPro"/>
</dbReference>
<dbReference type="Gene3D" id="3.90.1030.10">
    <property type="entry name" value="Ribosomal protein L17"/>
    <property type="match status" value="1"/>
</dbReference>
<evidence type="ECO:0000256" key="7">
    <source>
        <dbReference type="SAM" id="MobiDB-lite"/>
    </source>
</evidence>
<accession>A0A1F7JKC3</accession>
<evidence type="ECO:0000256" key="1">
    <source>
        <dbReference type="ARBA" id="ARBA00008777"/>
    </source>
</evidence>
<dbReference type="GO" id="GO:0006412">
    <property type="term" value="P:translation"/>
    <property type="evidence" value="ECO:0007669"/>
    <property type="project" value="InterPro"/>
</dbReference>
<dbReference type="PANTHER" id="PTHR14413:SF16">
    <property type="entry name" value="LARGE RIBOSOMAL SUBUNIT PROTEIN BL17M"/>
    <property type="match status" value="1"/>
</dbReference>
<name>A0A1F7JKC3_9BACT</name>
<dbReference type="SUPFAM" id="SSF64263">
    <property type="entry name" value="Prokaryotic ribosomal protein L17"/>
    <property type="match status" value="1"/>
</dbReference>
<evidence type="ECO:0000313" key="9">
    <source>
        <dbReference type="Proteomes" id="UP000176376"/>
    </source>
</evidence>